<protein>
    <submittedName>
        <fullName evidence="1">Uncharacterized protein</fullName>
    </submittedName>
</protein>
<dbReference type="EMBL" id="BGZK01000573">
    <property type="protein sequence ID" value="GBP51051.1"/>
    <property type="molecule type" value="Genomic_DNA"/>
</dbReference>
<organism evidence="1 2">
    <name type="scientific">Eumeta variegata</name>
    <name type="common">Bagworm moth</name>
    <name type="synonym">Eumeta japonica</name>
    <dbReference type="NCBI Taxonomy" id="151549"/>
    <lineage>
        <taxon>Eukaryota</taxon>
        <taxon>Metazoa</taxon>
        <taxon>Ecdysozoa</taxon>
        <taxon>Arthropoda</taxon>
        <taxon>Hexapoda</taxon>
        <taxon>Insecta</taxon>
        <taxon>Pterygota</taxon>
        <taxon>Neoptera</taxon>
        <taxon>Endopterygota</taxon>
        <taxon>Lepidoptera</taxon>
        <taxon>Glossata</taxon>
        <taxon>Ditrysia</taxon>
        <taxon>Tineoidea</taxon>
        <taxon>Psychidae</taxon>
        <taxon>Oiketicinae</taxon>
        <taxon>Eumeta</taxon>
    </lineage>
</organism>
<accession>A0A4C1WIL0</accession>
<proteinExistence type="predicted"/>
<sequence length="69" mass="7093">MVETACARRGRRRGVGGRPALPRCQAASLVYGSTRGYTLLTDGAGDDCCDLLPGCKKASIAQAVSGPIP</sequence>
<reference evidence="1 2" key="1">
    <citation type="journal article" date="2019" name="Commun. Biol.">
        <title>The bagworm genome reveals a unique fibroin gene that provides high tensile strength.</title>
        <authorList>
            <person name="Kono N."/>
            <person name="Nakamura H."/>
            <person name="Ohtoshi R."/>
            <person name="Tomita M."/>
            <person name="Numata K."/>
            <person name="Arakawa K."/>
        </authorList>
    </citation>
    <scope>NUCLEOTIDE SEQUENCE [LARGE SCALE GENOMIC DNA]</scope>
</reference>
<name>A0A4C1WIL0_EUMVA</name>
<comment type="caution">
    <text evidence="1">The sequence shown here is derived from an EMBL/GenBank/DDBJ whole genome shotgun (WGS) entry which is preliminary data.</text>
</comment>
<gene>
    <name evidence="1" type="ORF">EVAR_87628_1</name>
</gene>
<evidence type="ECO:0000313" key="2">
    <source>
        <dbReference type="Proteomes" id="UP000299102"/>
    </source>
</evidence>
<evidence type="ECO:0000313" key="1">
    <source>
        <dbReference type="EMBL" id="GBP51051.1"/>
    </source>
</evidence>
<dbReference type="AlphaFoldDB" id="A0A4C1WIL0"/>
<keyword evidence="2" id="KW-1185">Reference proteome</keyword>
<dbReference type="Proteomes" id="UP000299102">
    <property type="component" value="Unassembled WGS sequence"/>
</dbReference>